<keyword evidence="2" id="KW-0813">Transport</keyword>
<keyword evidence="7 9" id="KW-0472">Membrane</keyword>
<sequence>MTKKLTLAEALLPVVAMLLLLGIGYGYYHFRSEPLLIIATIIAGLIALRAGVSWDSMHKGIVEKINDGMPATLILISVGMMIGTWMFSGTIPMVIYYGLQYINPNYILIIACLGSAMVSIMTGTSWGAVGTVGVAFIGIATGLGVSLPAAAGAIISGAFFGDKISPLSDTTNLAPIAAGSTLYEHIGHMLYTTVPALVLSLLVYYFVGTGDFVTSSTTIATPEKMRIMLQSLDTMYHWNIILILPLVIVLGGAVLKWPTLPVMLAASFVAFLLGCCIQGFSAQDGFNSMITGFNVSMVHREGFDSGAVIWDVTKLINRGGMMSMMATTLIAFCAFAFAGIMSKAGALEVILEALTRRVKSTGSLIATTVLSCITMAVVTGSSYLSIIVPGEMYRDVYRKRGLAAKNLSRTLEDSGTVIVPLVPWSMAGVYMASTLGVPVLDYLPWAVLCYTGFIFAIIYAYTDFKIEKIAPEPAVTASTDADDNTERSLA</sequence>
<feature type="transmembrane region" description="Helical" evidence="9">
    <location>
        <begin position="235"/>
        <end position="254"/>
    </location>
</feature>
<accession>A0A3N2E0D7</accession>
<evidence type="ECO:0000256" key="5">
    <source>
        <dbReference type="ARBA" id="ARBA00022692"/>
    </source>
</evidence>
<gene>
    <name evidence="11" type="ORF">EDC56_1096</name>
</gene>
<dbReference type="InterPro" id="IPR004770">
    <property type="entry name" value="Na/H_antiport_NhaC"/>
</dbReference>
<feature type="transmembrane region" description="Helical" evidence="9">
    <location>
        <begin position="364"/>
        <end position="389"/>
    </location>
</feature>
<feature type="transmembrane region" description="Helical" evidence="9">
    <location>
        <begin position="260"/>
        <end position="280"/>
    </location>
</feature>
<dbReference type="NCBIfam" id="TIGR00931">
    <property type="entry name" value="antiport_nhaC"/>
    <property type="match status" value="1"/>
</dbReference>
<feature type="transmembrane region" description="Helical" evidence="9">
    <location>
        <begin position="324"/>
        <end position="344"/>
    </location>
</feature>
<dbReference type="Pfam" id="PF03553">
    <property type="entry name" value="Na_H_antiporter"/>
    <property type="match status" value="1"/>
</dbReference>
<dbReference type="AlphaFoldDB" id="A0A3N2E0D7"/>
<keyword evidence="5 9" id="KW-0812">Transmembrane</keyword>
<evidence type="ECO:0000256" key="6">
    <source>
        <dbReference type="ARBA" id="ARBA00022989"/>
    </source>
</evidence>
<dbReference type="PANTHER" id="PTHR33451:SF3">
    <property type="entry name" value="MALATE-2H(+)_NA(+)-LACTATE ANTIPORTER"/>
    <property type="match status" value="1"/>
</dbReference>
<evidence type="ECO:0000256" key="8">
    <source>
        <dbReference type="ARBA" id="ARBA00038435"/>
    </source>
</evidence>
<evidence type="ECO:0000256" key="1">
    <source>
        <dbReference type="ARBA" id="ARBA00004651"/>
    </source>
</evidence>
<name>A0A3N2E0D7_9GAMM</name>
<dbReference type="OrthoDB" id="9762978at2"/>
<keyword evidence="3" id="KW-0050">Antiport</keyword>
<comment type="caution">
    <text evidence="11">The sequence shown here is derived from an EMBL/GenBank/DDBJ whole genome shotgun (WGS) entry which is preliminary data.</text>
</comment>
<evidence type="ECO:0000313" key="11">
    <source>
        <dbReference type="EMBL" id="ROS05560.1"/>
    </source>
</evidence>
<dbReference type="EMBL" id="RKHR01000003">
    <property type="protein sequence ID" value="ROS05560.1"/>
    <property type="molecule type" value="Genomic_DNA"/>
</dbReference>
<evidence type="ECO:0000256" key="9">
    <source>
        <dbReference type="SAM" id="Phobius"/>
    </source>
</evidence>
<feature type="domain" description="Na+/H+ antiporter NhaC-like C-terminal" evidence="10">
    <location>
        <begin position="157"/>
        <end position="462"/>
    </location>
</feature>
<reference evidence="11 12" key="1">
    <citation type="submission" date="2018-11" db="EMBL/GenBank/DDBJ databases">
        <title>Genomic Encyclopedia of Type Strains, Phase IV (KMG-IV): sequencing the most valuable type-strain genomes for metagenomic binning, comparative biology and taxonomic classification.</title>
        <authorList>
            <person name="Goeker M."/>
        </authorList>
    </citation>
    <scope>NUCLEOTIDE SEQUENCE [LARGE SCALE GENOMIC DNA]</scope>
    <source>
        <strain evidence="11 12">DSM 100316</strain>
    </source>
</reference>
<evidence type="ECO:0000313" key="12">
    <source>
        <dbReference type="Proteomes" id="UP000275394"/>
    </source>
</evidence>
<dbReference type="GO" id="GO:0015297">
    <property type="term" value="F:antiporter activity"/>
    <property type="evidence" value="ECO:0007669"/>
    <property type="project" value="UniProtKB-KW"/>
</dbReference>
<evidence type="ECO:0000256" key="4">
    <source>
        <dbReference type="ARBA" id="ARBA00022475"/>
    </source>
</evidence>
<comment type="subcellular location">
    <subcellularLocation>
        <location evidence="1">Cell membrane</location>
        <topology evidence="1">Multi-pass membrane protein</topology>
    </subcellularLocation>
</comment>
<organism evidence="11 12">
    <name type="scientific">Sinobacterium caligoides</name>
    <dbReference type="NCBI Taxonomy" id="933926"/>
    <lineage>
        <taxon>Bacteria</taxon>
        <taxon>Pseudomonadati</taxon>
        <taxon>Pseudomonadota</taxon>
        <taxon>Gammaproteobacteria</taxon>
        <taxon>Cellvibrionales</taxon>
        <taxon>Spongiibacteraceae</taxon>
        <taxon>Sinobacterium</taxon>
    </lineage>
</organism>
<evidence type="ECO:0000256" key="2">
    <source>
        <dbReference type="ARBA" id="ARBA00022448"/>
    </source>
</evidence>
<feature type="transmembrane region" description="Helical" evidence="9">
    <location>
        <begin position="34"/>
        <end position="52"/>
    </location>
</feature>
<dbReference type="RefSeq" id="WP_123711458.1">
    <property type="nucleotide sequence ID" value="NZ_RKHR01000003.1"/>
</dbReference>
<evidence type="ECO:0000256" key="3">
    <source>
        <dbReference type="ARBA" id="ARBA00022449"/>
    </source>
</evidence>
<dbReference type="PANTHER" id="PTHR33451">
    <property type="entry name" value="MALATE-2H(+)/NA(+)-LACTATE ANTIPORTER"/>
    <property type="match status" value="1"/>
</dbReference>
<dbReference type="InterPro" id="IPR052180">
    <property type="entry name" value="NhaC_Na-H+_Antiporter"/>
</dbReference>
<proteinExistence type="inferred from homology"/>
<comment type="similarity">
    <text evidence="8">Belongs to the NhaC Na(+)/H(+) (TC 2.A.35) antiporter family.</text>
</comment>
<feature type="transmembrane region" description="Helical" evidence="9">
    <location>
        <begin position="410"/>
        <end position="430"/>
    </location>
</feature>
<feature type="transmembrane region" description="Helical" evidence="9">
    <location>
        <begin position="105"/>
        <end position="129"/>
    </location>
</feature>
<protein>
    <submittedName>
        <fullName evidence="11">Transporter (NhaC family)</fullName>
    </submittedName>
</protein>
<feature type="transmembrane region" description="Helical" evidence="9">
    <location>
        <begin position="136"/>
        <end position="160"/>
    </location>
</feature>
<feature type="transmembrane region" description="Helical" evidence="9">
    <location>
        <begin position="7"/>
        <end position="28"/>
    </location>
</feature>
<keyword evidence="12" id="KW-1185">Reference proteome</keyword>
<feature type="transmembrane region" description="Helical" evidence="9">
    <location>
        <begin position="73"/>
        <end position="99"/>
    </location>
</feature>
<keyword evidence="6 9" id="KW-1133">Transmembrane helix</keyword>
<feature type="transmembrane region" description="Helical" evidence="9">
    <location>
        <begin position="189"/>
        <end position="207"/>
    </location>
</feature>
<dbReference type="InterPro" id="IPR018461">
    <property type="entry name" value="Na/H_Antiport_NhaC-like_C"/>
</dbReference>
<evidence type="ECO:0000259" key="10">
    <source>
        <dbReference type="Pfam" id="PF03553"/>
    </source>
</evidence>
<feature type="transmembrane region" description="Helical" evidence="9">
    <location>
        <begin position="442"/>
        <end position="461"/>
    </location>
</feature>
<evidence type="ECO:0000256" key="7">
    <source>
        <dbReference type="ARBA" id="ARBA00023136"/>
    </source>
</evidence>
<dbReference type="GO" id="GO:0005886">
    <property type="term" value="C:plasma membrane"/>
    <property type="evidence" value="ECO:0007669"/>
    <property type="project" value="UniProtKB-SubCell"/>
</dbReference>
<keyword evidence="4" id="KW-1003">Cell membrane</keyword>
<dbReference type="Proteomes" id="UP000275394">
    <property type="component" value="Unassembled WGS sequence"/>
</dbReference>